<feature type="non-terminal residue" evidence="1">
    <location>
        <position position="247"/>
    </location>
</feature>
<proteinExistence type="predicted"/>
<comment type="caution">
    <text evidence="1">The sequence shown here is derived from an EMBL/GenBank/DDBJ whole genome shotgun (WGS) entry which is preliminary data.</text>
</comment>
<dbReference type="AlphaFoldDB" id="X1TUP7"/>
<accession>X1TUP7</accession>
<reference evidence="1" key="1">
    <citation type="journal article" date="2014" name="Front. Microbiol.">
        <title>High frequency of phylogenetically diverse reductive dehalogenase-homologous genes in deep subseafloor sedimentary metagenomes.</title>
        <authorList>
            <person name="Kawai M."/>
            <person name="Futagami T."/>
            <person name="Toyoda A."/>
            <person name="Takaki Y."/>
            <person name="Nishi S."/>
            <person name="Hori S."/>
            <person name="Arai W."/>
            <person name="Tsubouchi T."/>
            <person name="Morono Y."/>
            <person name="Uchiyama I."/>
            <person name="Ito T."/>
            <person name="Fujiyama A."/>
            <person name="Inagaki F."/>
            <person name="Takami H."/>
        </authorList>
    </citation>
    <scope>NUCLEOTIDE SEQUENCE</scope>
    <source>
        <strain evidence="1">Expedition CK06-06</strain>
    </source>
</reference>
<gene>
    <name evidence="1" type="ORF">S12H4_31084</name>
</gene>
<protein>
    <submittedName>
        <fullName evidence="1">Uncharacterized protein</fullName>
    </submittedName>
</protein>
<evidence type="ECO:0000313" key="1">
    <source>
        <dbReference type="EMBL" id="GAI95101.1"/>
    </source>
</evidence>
<sequence>MYGNTLKNQMKIIKKLEIDFIAVSLADFISNIEGEILKDNFRYNLHDRLDFDGKILLQTNIPDCFCIKIMQNHQKYRNALNCLKPDVITTYDSNFYLDQPIFISSIQIINLLKANSLISDIEIPQIFLLPPTPLPLFKSIFEVFLRSNHRTICLPVAGFSKSKNPILLKIFSHINLIKETSNKEFELLLLSKSPDKRIYAECYSSNTWVKAKRNKKVDFLKKMEKNLQKNIKTANKIKFQKTLFSFF</sequence>
<organism evidence="1">
    <name type="scientific">marine sediment metagenome</name>
    <dbReference type="NCBI Taxonomy" id="412755"/>
    <lineage>
        <taxon>unclassified sequences</taxon>
        <taxon>metagenomes</taxon>
        <taxon>ecological metagenomes</taxon>
    </lineage>
</organism>
<dbReference type="EMBL" id="BARW01018109">
    <property type="protein sequence ID" value="GAI95101.1"/>
    <property type="molecule type" value="Genomic_DNA"/>
</dbReference>
<name>X1TUP7_9ZZZZ</name>